<reference evidence="5 6" key="1">
    <citation type="submission" date="2020-07" db="EMBL/GenBank/DDBJ databases">
        <title>Sequencing the genomes of 1000 actinobacteria strains.</title>
        <authorList>
            <person name="Klenk H.-P."/>
        </authorList>
    </citation>
    <scope>NUCLEOTIDE SEQUENCE [LARGE SCALE GENOMIC DNA]</scope>
    <source>
        <strain evidence="5 6">DSM 29531</strain>
    </source>
</reference>
<keyword evidence="4" id="KW-0720">Serine protease</keyword>
<dbReference type="EC" id="3.4.13.21" evidence="5"/>
<dbReference type="Pfam" id="PF03575">
    <property type="entry name" value="Peptidase_S51"/>
    <property type="match status" value="1"/>
</dbReference>
<accession>A0A853DPZ0</accession>
<name>A0A853DPZ0_9MICO</name>
<keyword evidence="6" id="KW-1185">Reference proteome</keyword>
<evidence type="ECO:0000256" key="4">
    <source>
        <dbReference type="ARBA" id="ARBA00022825"/>
    </source>
</evidence>
<dbReference type="GO" id="GO:0016805">
    <property type="term" value="F:dipeptidase activity"/>
    <property type="evidence" value="ECO:0007669"/>
    <property type="project" value="UniProtKB-KW"/>
</dbReference>
<dbReference type="AlphaFoldDB" id="A0A853DPZ0"/>
<dbReference type="Gene3D" id="3.40.50.880">
    <property type="match status" value="1"/>
</dbReference>
<evidence type="ECO:0000256" key="3">
    <source>
        <dbReference type="ARBA" id="ARBA00022801"/>
    </source>
</evidence>
<protein>
    <submittedName>
        <fullName evidence="5">Dipeptidase E</fullName>
        <ecNumber evidence="5">3.4.13.21</ecNumber>
    </submittedName>
</protein>
<proteinExistence type="inferred from homology"/>
<dbReference type="GO" id="GO:0006508">
    <property type="term" value="P:proteolysis"/>
    <property type="evidence" value="ECO:0007669"/>
    <property type="project" value="UniProtKB-KW"/>
</dbReference>
<organism evidence="5 6">
    <name type="scientific">Allobranchiibius huperziae</name>
    <dbReference type="NCBI Taxonomy" id="1874116"/>
    <lineage>
        <taxon>Bacteria</taxon>
        <taxon>Bacillati</taxon>
        <taxon>Actinomycetota</taxon>
        <taxon>Actinomycetes</taxon>
        <taxon>Micrococcales</taxon>
        <taxon>Dermacoccaceae</taxon>
        <taxon>Allobranchiibius</taxon>
    </lineage>
</organism>
<evidence type="ECO:0000313" key="6">
    <source>
        <dbReference type="Proteomes" id="UP000571817"/>
    </source>
</evidence>
<dbReference type="EMBL" id="JACCFW010000001">
    <property type="protein sequence ID" value="NYJ76185.1"/>
    <property type="molecule type" value="Genomic_DNA"/>
</dbReference>
<dbReference type="GO" id="GO:0008236">
    <property type="term" value="F:serine-type peptidase activity"/>
    <property type="evidence" value="ECO:0007669"/>
    <property type="project" value="UniProtKB-KW"/>
</dbReference>
<dbReference type="InterPro" id="IPR005320">
    <property type="entry name" value="Peptidase_S51"/>
</dbReference>
<dbReference type="SUPFAM" id="SSF52317">
    <property type="entry name" value="Class I glutamine amidotransferase-like"/>
    <property type="match status" value="1"/>
</dbReference>
<sequence length="219" mass="23226">MKLLLTSCGITNASLRNALVDLLGKPISECSALLIPTAAYSFPDGPDLALRLIDGTATSPLSGLGWKSLGVLELSVLPTVRLENWVPRLRETDALLVGGGDPMFLCRWMRRSGLADLLPSLDSVYVGVSGGSVAVGAVGDDYDGRDEPVGVAEAIGLVQFAIYPHLDHPDMPDAALAEIERWAGRLSSPTYAIDDQTAIRVVDGEVDVISEGRWELVGA</sequence>
<gene>
    <name evidence="5" type="ORF">HNR15_003148</name>
</gene>
<keyword evidence="2" id="KW-0645">Protease</keyword>
<comment type="similarity">
    <text evidence="1">Belongs to the peptidase S51 family.</text>
</comment>
<evidence type="ECO:0000313" key="5">
    <source>
        <dbReference type="EMBL" id="NYJ76185.1"/>
    </source>
</evidence>
<keyword evidence="3 5" id="KW-0378">Hydrolase</keyword>
<comment type="caution">
    <text evidence="5">The sequence shown here is derived from an EMBL/GenBank/DDBJ whole genome shotgun (WGS) entry which is preliminary data.</text>
</comment>
<evidence type="ECO:0000256" key="1">
    <source>
        <dbReference type="ARBA" id="ARBA00006534"/>
    </source>
</evidence>
<dbReference type="InterPro" id="IPR029062">
    <property type="entry name" value="Class_I_gatase-like"/>
</dbReference>
<keyword evidence="5" id="KW-0224">Dipeptidase</keyword>
<dbReference type="Proteomes" id="UP000571817">
    <property type="component" value="Unassembled WGS sequence"/>
</dbReference>
<evidence type="ECO:0000256" key="2">
    <source>
        <dbReference type="ARBA" id="ARBA00022670"/>
    </source>
</evidence>
<dbReference type="RefSeq" id="WP_179483275.1">
    <property type="nucleotide sequence ID" value="NZ_JACCFW010000001.1"/>
</dbReference>